<feature type="region of interest" description="Disordered" evidence="8">
    <location>
        <begin position="100"/>
        <end position="121"/>
    </location>
</feature>
<feature type="transmembrane region" description="Helical" evidence="7">
    <location>
        <begin position="43"/>
        <end position="65"/>
    </location>
</feature>
<feature type="transmembrane region" description="Helical" evidence="7">
    <location>
        <begin position="12"/>
        <end position="31"/>
    </location>
</feature>
<dbReference type="InterPro" id="IPR002771">
    <property type="entry name" value="Multi_antbiot-R_MarC"/>
</dbReference>
<feature type="transmembrane region" description="Helical" evidence="7">
    <location>
        <begin position="191"/>
        <end position="211"/>
    </location>
</feature>
<evidence type="ECO:0000313" key="10">
    <source>
        <dbReference type="Proteomes" id="UP000317178"/>
    </source>
</evidence>
<evidence type="ECO:0000256" key="5">
    <source>
        <dbReference type="ARBA" id="ARBA00022989"/>
    </source>
</evidence>
<dbReference type="KEGG" id="plon:Pla110_40760"/>
<comment type="caution">
    <text evidence="7">Lacks conserved residue(s) required for the propagation of feature annotation.</text>
</comment>
<keyword evidence="5 7" id="KW-1133">Transmembrane helix</keyword>
<dbReference type="OrthoDB" id="21094at2"/>
<evidence type="ECO:0000256" key="6">
    <source>
        <dbReference type="ARBA" id="ARBA00023136"/>
    </source>
</evidence>
<evidence type="ECO:0000256" key="3">
    <source>
        <dbReference type="ARBA" id="ARBA00022475"/>
    </source>
</evidence>
<dbReference type="GO" id="GO:0005886">
    <property type="term" value="C:plasma membrane"/>
    <property type="evidence" value="ECO:0007669"/>
    <property type="project" value="UniProtKB-SubCell"/>
</dbReference>
<keyword evidence="4 7" id="KW-0812">Transmembrane</keyword>
<evidence type="ECO:0000256" key="8">
    <source>
        <dbReference type="SAM" id="MobiDB-lite"/>
    </source>
</evidence>
<feature type="compositionally biased region" description="Acidic residues" evidence="8">
    <location>
        <begin position="112"/>
        <end position="121"/>
    </location>
</feature>
<dbReference type="PANTHER" id="PTHR33508">
    <property type="entry name" value="UPF0056 MEMBRANE PROTEIN YHCE"/>
    <property type="match status" value="1"/>
</dbReference>
<evidence type="ECO:0000256" key="2">
    <source>
        <dbReference type="ARBA" id="ARBA00009784"/>
    </source>
</evidence>
<dbReference type="RefSeq" id="WP_144998400.1">
    <property type="nucleotide sequence ID" value="NZ_CP036281.1"/>
</dbReference>
<dbReference type="EMBL" id="CP036281">
    <property type="protein sequence ID" value="QDU82321.1"/>
    <property type="molecule type" value="Genomic_DNA"/>
</dbReference>
<evidence type="ECO:0000256" key="1">
    <source>
        <dbReference type="ARBA" id="ARBA00004651"/>
    </source>
</evidence>
<dbReference type="Pfam" id="PF01914">
    <property type="entry name" value="MarC"/>
    <property type="match status" value="1"/>
</dbReference>
<dbReference type="PANTHER" id="PTHR33508:SF1">
    <property type="entry name" value="UPF0056 MEMBRANE PROTEIN YHCE"/>
    <property type="match status" value="1"/>
</dbReference>
<reference evidence="9 10" key="1">
    <citation type="submission" date="2019-02" db="EMBL/GenBank/DDBJ databases">
        <title>Deep-cultivation of Planctomycetes and their phenomic and genomic characterization uncovers novel biology.</title>
        <authorList>
            <person name="Wiegand S."/>
            <person name="Jogler M."/>
            <person name="Boedeker C."/>
            <person name="Pinto D."/>
            <person name="Vollmers J."/>
            <person name="Rivas-Marin E."/>
            <person name="Kohn T."/>
            <person name="Peeters S.H."/>
            <person name="Heuer A."/>
            <person name="Rast P."/>
            <person name="Oberbeckmann S."/>
            <person name="Bunk B."/>
            <person name="Jeske O."/>
            <person name="Meyerdierks A."/>
            <person name="Storesund J.E."/>
            <person name="Kallscheuer N."/>
            <person name="Luecker S."/>
            <person name="Lage O.M."/>
            <person name="Pohl T."/>
            <person name="Merkel B.J."/>
            <person name="Hornburger P."/>
            <person name="Mueller R.-W."/>
            <person name="Bruemmer F."/>
            <person name="Labrenz M."/>
            <person name="Spormann A.M."/>
            <person name="Op den Camp H."/>
            <person name="Overmann J."/>
            <person name="Amann R."/>
            <person name="Jetten M.S.M."/>
            <person name="Mascher T."/>
            <person name="Medema M.H."/>
            <person name="Devos D.P."/>
            <person name="Kaster A.-K."/>
            <person name="Ovreas L."/>
            <person name="Rohde M."/>
            <person name="Galperin M.Y."/>
            <person name="Jogler C."/>
        </authorList>
    </citation>
    <scope>NUCLEOTIDE SEQUENCE [LARGE SCALE GENOMIC DNA]</scope>
    <source>
        <strain evidence="9 10">Pla110</strain>
    </source>
</reference>
<protein>
    <recommendedName>
        <fullName evidence="7">UPF0056 membrane protein</fullName>
    </recommendedName>
</protein>
<keyword evidence="6 7" id="KW-0472">Membrane</keyword>
<keyword evidence="3" id="KW-1003">Cell membrane</keyword>
<sequence>MTEFYQNAITVFMGFFAIMNPLANTAVFLGLAGNRPSAERAKIAVKALLVAFVIVALFCVIGKALFELFGITLPALKIAGGILVFMIGYQMLHGKKSKMHHPAPNAGAEADYKEEGEEGEGEEDEDIAISPLALPILAGPGTLATAMNFSAGGGFTKITVTIVAFAILCLITLGCFLMGEKLVNRLGASGLQIVSQLMGLIMAVIGTQMFIEGVAAAMKRI</sequence>
<evidence type="ECO:0000256" key="4">
    <source>
        <dbReference type="ARBA" id="ARBA00022692"/>
    </source>
</evidence>
<dbReference type="NCBIfam" id="TIGR00427">
    <property type="entry name" value="NAAT family transporter"/>
    <property type="match status" value="1"/>
</dbReference>
<feature type="transmembrane region" description="Helical" evidence="7">
    <location>
        <begin position="158"/>
        <end position="179"/>
    </location>
</feature>
<dbReference type="Proteomes" id="UP000317178">
    <property type="component" value="Chromosome"/>
</dbReference>
<evidence type="ECO:0000256" key="7">
    <source>
        <dbReference type="RuleBase" id="RU362048"/>
    </source>
</evidence>
<feature type="transmembrane region" description="Helical" evidence="7">
    <location>
        <begin position="71"/>
        <end position="92"/>
    </location>
</feature>
<comment type="subcellular location">
    <subcellularLocation>
        <location evidence="1 7">Cell membrane</location>
        <topology evidence="1 7">Multi-pass membrane protein</topology>
    </subcellularLocation>
</comment>
<name>A0A518CSW3_9PLAN</name>
<accession>A0A518CSW3</accession>
<proteinExistence type="inferred from homology"/>
<keyword evidence="10" id="KW-1185">Reference proteome</keyword>
<organism evidence="9 10">
    <name type="scientific">Polystyrenella longa</name>
    <dbReference type="NCBI Taxonomy" id="2528007"/>
    <lineage>
        <taxon>Bacteria</taxon>
        <taxon>Pseudomonadati</taxon>
        <taxon>Planctomycetota</taxon>
        <taxon>Planctomycetia</taxon>
        <taxon>Planctomycetales</taxon>
        <taxon>Planctomycetaceae</taxon>
        <taxon>Polystyrenella</taxon>
    </lineage>
</organism>
<evidence type="ECO:0000313" key="9">
    <source>
        <dbReference type="EMBL" id="QDU82321.1"/>
    </source>
</evidence>
<gene>
    <name evidence="9" type="ORF">Pla110_40760</name>
</gene>
<comment type="similarity">
    <text evidence="2 7">Belongs to the UPF0056 (MarC) family.</text>
</comment>
<dbReference type="AlphaFoldDB" id="A0A518CSW3"/>